<feature type="binding site" evidence="8">
    <location>
        <position position="207"/>
    </location>
    <ligand>
        <name>Zn(2+)</name>
        <dbReference type="ChEBI" id="CHEBI:29105"/>
        <label>2</label>
    </ligand>
</feature>
<dbReference type="PANTHER" id="PTHR32481:SF5">
    <property type="entry name" value="ENDOGLUCANASE"/>
    <property type="match status" value="1"/>
</dbReference>
<dbReference type="GO" id="GO:0006508">
    <property type="term" value="P:proteolysis"/>
    <property type="evidence" value="ECO:0007669"/>
    <property type="project" value="UniProtKB-KW"/>
</dbReference>
<evidence type="ECO:0000256" key="7">
    <source>
        <dbReference type="PIRSR" id="PIRSR001123-1"/>
    </source>
</evidence>
<dbReference type="Pfam" id="PF05343">
    <property type="entry name" value="Peptidase_M42"/>
    <property type="match status" value="1"/>
</dbReference>
<evidence type="ECO:0000256" key="4">
    <source>
        <dbReference type="ARBA" id="ARBA00022723"/>
    </source>
</evidence>
<evidence type="ECO:0000256" key="8">
    <source>
        <dbReference type="PIRSR" id="PIRSR001123-2"/>
    </source>
</evidence>
<dbReference type="GO" id="GO:0004177">
    <property type="term" value="F:aminopeptidase activity"/>
    <property type="evidence" value="ECO:0007669"/>
    <property type="project" value="UniProtKB-UniRule"/>
</dbReference>
<evidence type="ECO:0000256" key="6">
    <source>
        <dbReference type="PIRNR" id="PIRNR001123"/>
    </source>
</evidence>
<dbReference type="Proteomes" id="UP000430508">
    <property type="component" value="Chromosome"/>
</dbReference>
<dbReference type="InterPro" id="IPR008007">
    <property type="entry name" value="Peptidase_M42"/>
</dbReference>
<dbReference type="InterPro" id="IPR023367">
    <property type="entry name" value="Peptidase_M42_dom2"/>
</dbReference>
<dbReference type="SUPFAM" id="SSF53187">
    <property type="entry name" value="Zn-dependent exopeptidases"/>
    <property type="match status" value="1"/>
</dbReference>
<feature type="binding site" evidence="8">
    <location>
        <position position="229"/>
    </location>
    <ligand>
        <name>Zn(2+)</name>
        <dbReference type="ChEBI" id="CHEBI:29105"/>
        <label>1</label>
    </ligand>
</feature>
<keyword evidence="2" id="KW-0031">Aminopeptidase</keyword>
<sequence>MLLKELSELNGVSGNEKTVRDFILEHLKDRLQENLNSCRTDHIGNLLVEKKGAGKEFGENLPKVLVCAHMDEIGLMVTEITTDGYLKFQTVGGVEPGILIAKTVVFDSGLQGVIGLKAVHLQKTEERKKIPDIEDLYIDIGASSKAEVENVVKLGDYVTFPTVFEEIGSGLYKGKALDDRVGCAAVIELLEQDYPCDLTAVFTVQEEVGLRGSKVVSNYLQADLALVVEATGAADFTESERENWIVTLGNGPACSLMDSATVYRPGLVQKVMAAAAKNNIPLQFRQGAAAANDAGNIHQAGIGIPTITLSVPCRNIHTMSSIICLKDYQHCIQLLQCILNDIHDFLNFNIS</sequence>
<feature type="active site" description="Proton acceptor" evidence="7">
    <location>
        <position position="206"/>
    </location>
</feature>
<proteinExistence type="inferred from homology"/>
<dbReference type="Gene3D" id="2.40.30.40">
    <property type="entry name" value="Peptidase M42, domain 2"/>
    <property type="match status" value="1"/>
</dbReference>
<dbReference type="SUPFAM" id="SSF101821">
    <property type="entry name" value="Aminopeptidase/glucanase lid domain"/>
    <property type="match status" value="1"/>
</dbReference>
<dbReference type="InterPro" id="IPR051464">
    <property type="entry name" value="Peptidase_M42_aminopept"/>
</dbReference>
<dbReference type="EMBL" id="CP046996">
    <property type="protein sequence ID" value="QHA00494.1"/>
    <property type="molecule type" value="Genomic_DNA"/>
</dbReference>
<accession>A0A857DGQ9</accession>
<comment type="cofactor">
    <cofactor evidence="8">
        <name>a divalent metal cation</name>
        <dbReference type="ChEBI" id="CHEBI:60240"/>
    </cofactor>
    <text evidence="8">Binds 2 divalent metal cations per subunit.</text>
</comment>
<name>A0A857DGQ9_9FIRM</name>
<evidence type="ECO:0000256" key="5">
    <source>
        <dbReference type="ARBA" id="ARBA00022801"/>
    </source>
</evidence>
<dbReference type="PIRSF" id="PIRSF001123">
    <property type="entry name" value="PepA_GA"/>
    <property type="match status" value="1"/>
</dbReference>
<evidence type="ECO:0000256" key="1">
    <source>
        <dbReference type="ARBA" id="ARBA00006272"/>
    </source>
</evidence>
<feature type="binding site" evidence="8">
    <location>
        <position position="69"/>
    </location>
    <ligand>
        <name>Zn(2+)</name>
        <dbReference type="ChEBI" id="CHEBI:29105"/>
        <label>1</label>
    </ligand>
</feature>
<reference evidence="9 10" key="1">
    <citation type="submission" date="2019-12" db="EMBL/GenBank/DDBJ databases">
        <title>Sequence classification of anaerobic respiratory reductive dehalogenases: First we see many, then we see few.</title>
        <authorList>
            <person name="Molenda O."/>
            <person name="Puentes Jacome L.A."/>
            <person name="Cao X."/>
            <person name="Nesbo C.L."/>
            <person name="Tang S."/>
            <person name="Morson N."/>
            <person name="Patron J."/>
            <person name="Lomheim L."/>
            <person name="Wishart D.S."/>
            <person name="Edwards E.A."/>
        </authorList>
    </citation>
    <scope>NUCLEOTIDE SEQUENCE [LARGE SCALE GENOMIC DNA]</scope>
    <source>
        <strain evidence="9 10">12DCA</strain>
    </source>
</reference>
<dbReference type="GO" id="GO:0046872">
    <property type="term" value="F:metal ion binding"/>
    <property type="evidence" value="ECO:0007669"/>
    <property type="project" value="UniProtKB-UniRule"/>
</dbReference>
<comment type="similarity">
    <text evidence="1 6">Belongs to the peptidase M42 family.</text>
</comment>
<dbReference type="AlphaFoldDB" id="A0A857DGQ9"/>
<keyword evidence="4 8" id="KW-0479">Metal-binding</keyword>
<dbReference type="Gene3D" id="3.40.630.10">
    <property type="entry name" value="Zn peptidases"/>
    <property type="match status" value="1"/>
</dbReference>
<evidence type="ECO:0000313" key="9">
    <source>
        <dbReference type="EMBL" id="QHA00494.1"/>
    </source>
</evidence>
<evidence type="ECO:0000256" key="2">
    <source>
        <dbReference type="ARBA" id="ARBA00022438"/>
    </source>
</evidence>
<organism evidence="9 10">
    <name type="scientific">Dehalobacter restrictus</name>
    <dbReference type="NCBI Taxonomy" id="55583"/>
    <lineage>
        <taxon>Bacteria</taxon>
        <taxon>Bacillati</taxon>
        <taxon>Bacillota</taxon>
        <taxon>Clostridia</taxon>
        <taxon>Eubacteriales</taxon>
        <taxon>Desulfitobacteriaceae</taxon>
        <taxon>Dehalobacter</taxon>
    </lineage>
</organism>
<feature type="binding site" evidence="8">
    <location>
        <position position="317"/>
    </location>
    <ligand>
        <name>Zn(2+)</name>
        <dbReference type="ChEBI" id="CHEBI:29105"/>
        <label>2</label>
    </ligand>
</feature>
<evidence type="ECO:0000313" key="10">
    <source>
        <dbReference type="Proteomes" id="UP000430508"/>
    </source>
</evidence>
<dbReference type="PANTHER" id="PTHR32481">
    <property type="entry name" value="AMINOPEPTIDASE"/>
    <property type="match status" value="1"/>
</dbReference>
<evidence type="ECO:0000256" key="3">
    <source>
        <dbReference type="ARBA" id="ARBA00022670"/>
    </source>
</evidence>
<keyword evidence="5 9" id="KW-0378">Hydrolase</keyword>
<dbReference type="RefSeq" id="WP_019225351.1">
    <property type="nucleotide sequence ID" value="NZ_CP046996.1"/>
</dbReference>
<feature type="binding site" evidence="8">
    <location>
        <position position="178"/>
    </location>
    <ligand>
        <name>Zn(2+)</name>
        <dbReference type="ChEBI" id="CHEBI:29105"/>
        <label>1</label>
    </ligand>
</feature>
<feature type="binding site" evidence="8">
    <location>
        <position position="178"/>
    </location>
    <ligand>
        <name>Zn(2+)</name>
        <dbReference type="ChEBI" id="CHEBI:29105"/>
        <label>2</label>
    </ligand>
</feature>
<protein>
    <submittedName>
        <fullName evidence="9">M20/M25/M40 family metallo-hydrolase</fullName>
    </submittedName>
</protein>
<keyword evidence="3" id="KW-0645">Protease</keyword>
<gene>
    <name evidence="9" type="ORF">GQ588_07565</name>
</gene>